<dbReference type="InterPro" id="IPR031325">
    <property type="entry name" value="RHS_repeat"/>
</dbReference>
<dbReference type="InterPro" id="IPR003587">
    <property type="entry name" value="Hint_dom_N"/>
</dbReference>
<gene>
    <name evidence="3" type="ORF">ABT188_34510</name>
</gene>
<sequence length="1388" mass="145066">MCTRTTYVTPDKSNWLIAYPSQVVNAVSPLCEGGVLNTAITSAGRTSYDGQAPGTAPKPGQANVTKTEAASTLDGNGALVWETTNQAAHDQYGRTTSSTGQDDQTTTTTYAPATGAQSTTVTVTNPKGQQTSTTFDGLRGLTRKTTDANGRTASSEYDSMGRLTQAWSAGRATTEDPNTTFTYSISATEPSAVTTKTRREDGTWATSVTLYDSLLRARQTQSDAVGVSGRTVTDTFYDTHGRAFQTNAPFYNDQPVSTTLLTVTPNLIPASSVTQYDGRGRPTATLMLSLNVEKWRTTTTYGDTWTATLPPAGGTAELAVSDIRGRTIERREYKDRNPVIGASADHYESTHYAYDAAGNLSEVTDASGRNTWTYTYDLRGRQTTSGDPDKGASTTVYGKDGRIATTTDARKTTLATTYDELGRKTSLRIGSSTGTKLAEWTYDTAPGGKGLPAGSIRYDTSVTPAAAYTTSVTGYDSAGNPTGTKVTVPSVSGEEELAGTYTVATTATPVNNLPATTAYSTTNTNATTALPAETVTDHYVQDQLSIVDGTLSQAYLRGATYTPFGELAQAQLGNLGTLVTQTLGYDTVTRRLATAITDRQASGPKTLSNTKYSYDAVGNLTRVRDDQNDGTVIDDQCFAYDWARRLSEAWTTGDACTTQPATGTPTLGATDPYWTSWTFTNSGDRATETQHAAGSVTADTTRTYTYPTTTGAAQPHAVRTVTATGGDTGTDAYRYDDTGNLITKTPATGAVQDLTWNEEGKLATSTLSSATTSFLYDGDGTRLLKREPATTTLYLPGGQELVLTKTTGALAGTRYYTVPGGSAVRTSTDSRVRILIADPHATNTLSISATTLAFNRRKTLPYGAPRGTAPTFWPGQKGFVNGDIDPTTGLTHIGARDYDPTTGRFISVDPLLELDKPQTIGGYAYSAHNPTTYSDPTGTRLGGCEGGWQECGPGGNGGDTDNGPLVEDTVTGGLGTGTGTGSGTGSGGNSGGGKDCSWYSPCGWTHAVDEAKEWASENKAVIGGYVAEVAVGVACYSAAGSASLATGGVSLAASAGCGALASAAGAATENALTPDADHSATGQLEEQFNAAAWGAAASVVGYGIGSKLRPCLHSFLPGTGVLMADGTHKAIEDVQVGDSVVTTDVKSGKTTEKKVVDTITTEDDKNFTELTVATDDEPSVIVATDTHPFWVADRHEWIDAGNIHPGQLLRTSAGTHVQVTAVSHYTKRQRTHDLTIDDIHAYYVLAGATPVLVHNCNPLDGIADELAGSKVTTGQVVDDAGNKVGAPVSSGENGSFTQVRDALKKSGVPHDAAGGFAAASHVETKIALAMRSNGVQRATVVINNSDGVCSGPYSCMTGVSAILPRGSSLTSVWRTEEGWHGVTMLGGG</sequence>
<dbReference type="RefSeq" id="WP_352150718.1">
    <property type="nucleotide sequence ID" value="NZ_JBEOZY010000087.1"/>
</dbReference>
<feature type="compositionally biased region" description="Gly residues" evidence="1">
    <location>
        <begin position="972"/>
        <end position="992"/>
    </location>
</feature>
<name>A0ABV1T7K0_9ACTN</name>
<dbReference type="NCBIfam" id="TIGR01643">
    <property type="entry name" value="YD_repeat_2x"/>
    <property type="match status" value="3"/>
</dbReference>
<dbReference type="Gene3D" id="2.180.10.10">
    <property type="entry name" value="RHS repeat-associated core"/>
    <property type="match status" value="2"/>
</dbReference>
<dbReference type="Pfam" id="PF05593">
    <property type="entry name" value="RHS_repeat"/>
    <property type="match status" value="1"/>
</dbReference>
<dbReference type="InterPro" id="IPR030934">
    <property type="entry name" value="Intein_C"/>
</dbReference>
<dbReference type="PANTHER" id="PTHR32305">
    <property type="match status" value="1"/>
</dbReference>
<dbReference type="InterPro" id="IPR050708">
    <property type="entry name" value="T6SS_VgrG/RHS"/>
</dbReference>
<feature type="domain" description="Hint" evidence="2">
    <location>
        <begin position="1112"/>
        <end position="1213"/>
    </location>
</feature>
<dbReference type="PANTHER" id="PTHR32305:SF17">
    <property type="entry name" value="TRNA NUCLEASE WAPA"/>
    <property type="match status" value="1"/>
</dbReference>
<feature type="region of interest" description="Disordered" evidence="1">
    <location>
        <begin position="91"/>
        <end position="135"/>
    </location>
</feature>
<dbReference type="InterPro" id="IPR036844">
    <property type="entry name" value="Hint_dom_sf"/>
</dbReference>
<dbReference type="Pfam" id="PF07591">
    <property type="entry name" value="PT-HINT"/>
    <property type="match status" value="1"/>
</dbReference>
<dbReference type="NCBIfam" id="TIGR03696">
    <property type="entry name" value="Rhs_assc_core"/>
    <property type="match status" value="1"/>
</dbReference>
<reference evidence="3 4" key="1">
    <citation type="submission" date="2024-06" db="EMBL/GenBank/DDBJ databases">
        <title>The Natural Products Discovery Center: Release of the First 8490 Sequenced Strains for Exploring Actinobacteria Biosynthetic Diversity.</title>
        <authorList>
            <person name="Kalkreuter E."/>
            <person name="Kautsar S.A."/>
            <person name="Yang D."/>
            <person name="Bader C.D."/>
            <person name="Teijaro C.N."/>
            <person name="Fluegel L."/>
            <person name="Davis C.M."/>
            <person name="Simpson J.R."/>
            <person name="Lauterbach L."/>
            <person name="Steele A.D."/>
            <person name="Gui C."/>
            <person name="Meng S."/>
            <person name="Li G."/>
            <person name="Viehrig K."/>
            <person name="Ye F."/>
            <person name="Su P."/>
            <person name="Kiefer A.F."/>
            <person name="Nichols A."/>
            <person name="Cepeda A.J."/>
            <person name="Yan W."/>
            <person name="Fan B."/>
            <person name="Jiang Y."/>
            <person name="Adhikari A."/>
            <person name="Zheng C.-J."/>
            <person name="Schuster L."/>
            <person name="Cowan T.M."/>
            <person name="Smanski M.J."/>
            <person name="Chevrette M.G."/>
            <person name="De Carvalho L.P.S."/>
            <person name="Shen B."/>
        </authorList>
    </citation>
    <scope>NUCLEOTIDE SEQUENCE [LARGE SCALE GENOMIC DNA]</scope>
    <source>
        <strain evidence="3 4">NPDC001615</strain>
    </source>
</reference>
<feature type="compositionally biased region" description="Low complexity" evidence="1">
    <location>
        <begin position="95"/>
        <end position="109"/>
    </location>
</feature>
<comment type="caution">
    <text evidence="3">The sequence shown here is derived from an EMBL/GenBank/DDBJ whole genome shotgun (WGS) entry which is preliminary data.</text>
</comment>
<dbReference type="Gene3D" id="2.170.16.10">
    <property type="entry name" value="Hedgehog/Intein (Hint) domain"/>
    <property type="match status" value="1"/>
</dbReference>
<dbReference type="EMBL" id="JBEOZY010000087">
    <property type="protein sequence ID" value="MER6169589.1"/>
    <property type="molecule type" value="Genomic_DNA"/>
</dbReference>
<evidence type="ECO:0000259" key="2">
    <source>
        <dbReference type="SMART" id="SM00306"/>
    </source>
</evidence>
<evidence type="ECO:0000256" key="1">
    <source>
        <dbReference type="SAM" id="MobiDB-lite"/>
    </source>
</evidence>
<dbReference type="InterPro" id="IPR006530">
    <property type="entry name" value="YD"/>
</dbReference>
<dbReference type="SMART" id="SM00306">
    <property type="entry name" value="HintN"/>
    <property type="match status" value="1"/>
</dbReference>
<evidence type="ECO:0000313" key="4">
    <source>
        <dbReference type="Proteomes" id="UP001496720"/>
    </source>
</evidence>
<dbReference type="InterPro" id="IPR022385">
    <property type="entry name" value="Rhs_assc_core"/>
</dbReference>
<dbReference type="PROSITE" id="PS50818">
    <property type="entry name" value="INTEIN_C_TER"/>
    <property type="match status" value="1"/>
</dbReference>
<dbReference type="SUPFAM" id="SSF51294">
    <property type="entry name" value="Hedgehog/intein (Hint) domain"/>
    <property type="match status" value="1"/>
</dbReference>
<evidence type="ECO:0000313" key="3">
    <source>
        <dbReference type="EMBL" id="MER6169589.1"/>
    </source>
</evidence>
<dbReference type="InterPro" id="IPR032724">
    <property type="entry name" value="SCP1.201-like"/>
</dbReference>
<keyword evidence="4" id="KW-1185">Reference proteome</keyword>
<dbReference type="Pfam" id="PF14428">
    <property type="entry name" value="DddA-like"/>
    <property type="match status" value="1"/>
</dbReference>
<dbReference type="CDD" id="cd00081">
    <property type="entry name" value="Hint"/>
    <property type="match status" value="1"/>
</dbReference>
<protein>
    <submittedName>
        <fullName evidence="3">DddA-like double-stranded DNA deaminase toxin</fullName>
    </submittedName>
</protein>
<dbReference type="Proteomes" id="UP001496720">
    <property type="component" value="Unassembled WGS sequence"/>
</dbReference>
<feature type="region of interest" description="Disordered" evidence="1">
    <location>
        <begin position="953"/>
        <end position="992"/>
    </location>
</feature>
<feature type="compositionally biased region" description="Polar residues" evidence="1">
    <location>
        <begin position="115"/>
        <end position="135"/>
    </location>
</feature>
<proteinExistence type="predicted"/>
<organism evidence="3 4">
    <name type="scientific">Streptomyces violaceorubidus</name>
    <dbReference type="NCBI Taxonomy" id="284042"/>
    <lineage>
        <taxon>Bacteria</taxon>
        <taxon>Bacillati</taxon>
        <taxon>Actinomycetota</taxon>
        <taxon>Actinomycetes</taxon>
        <taxon>Kitasatosporales</taxon>
        <taxon>Streptomycetaceae</taxon>
        <taxon>Streptomyces</taxon>
    </lineage>
</organism>
<accession>A0ABV1T7K0</accession>